<feature type="domain" description="RRM" evidence="4">
    <location>
        <begin position="74"/>
        <end position="124"/>
    </location>
</feature>
<dbReference type="SUPFAM" id="SSF54928">
    <property type="entry name" value="RNA-binding domain, RBD"/>
    <property type="match status" value="1"/>
</dbReference>
<organism evidence="5">
    <name type="scientific">Guillardia theta (strain CCMP2712)</name>
    <name type="common">Cryptophyte</name>
    <dbReference type="NCBI Taxonomy" id="905079"/>
    <lineage>
        <taxon>Eukaryota</taxon>
        <taxon>Cryptophyceae</taxon>
        <taxon>Pyrenomonadales</taxon>
        <taxon>Geminigeraceae</taxon>
        <taxon>Guillardia</taxon>
    </lineage>
</organism>
<dbReference type="Pfam" id="PF00076">
    <property type="entry name" value="RRM_1"/>
    <property type="match status" value="1"/>
</dbReference>
<reference evidence="7" key="2">
    <citation type="submission" date="2012-11" db="EMBL/GenBank/DDBJ databases">
        <authorList>
            <person name="Kuo A."/>
            <person name="Curtis B.A."/>
            <person name="Tanifuji G."/>
            <person name="Burki F."/>
            <person name="Gruber A."/>
            <person name="Irimia M."/>
            <person name="Maruyama S."/>
            <person name="Arias M.C."/>
            <person name="Ball S.G."/>
            <person name="Gile G.H."/>
            <person name="Hirakawa Y."/>
            <person name="Hopkins J.F."/>
            <person name="Rensing S.A."/>
            <person name="Schmutz J."/>
            <person name="Symeonidi A."/>
            <person name="Elias M."/>
            <person name="Eveleigh R.J."/>
            <person name="Herman E.K."/>
            <person name="Klute M.J."/>
            <person name="Nakayama T."/>
            <person name="Obornik M."/>
            <person name="Reyes-Prieto A."/>
            <person name="Armbrust E.V."/>
            <person name="Aves S.J."/>
            <person name="Beiko R.G."/>
            <person name="Coutinho P."/>
            <person name="Dacks J.B."/>
            <person name="Durnford D.G."/>
            <person name="Fast N.M."/>
            <person name="Green B.R."/>
            <person name="Grisdale C."/>
            <person name="Hempe F."/>
            <person name="Henrissat B."/>
            <person name="Hoppner M.P."/>
            <person name="Ishida K.-I."/>
            <person name="Kim E."/>
            <person name="Koreny L."/>
            <person name="Kroth P.G."/>
            <person name="Liu Y."/>
            <person name="Malik S.-B."/>
            <person name="Maier U.G."/>
            <person name="McRose D."/>
            <person name="Mock T."/>
            <person name="Neilson J.A."/>
            <person name="Onodera N.T."/>
            <person name="Poole A.M."/>
            <person name="Pritham E.J."/>
            <person name="Richards T.A."/>
            <person name="Rocap G."/>
            <person name="Roy S.W."/>
            <person name="Sarai C."/>
            <person name="Schaack S."/>
            <person name="Shirato S."/>
            <person name="Slamovits C.H."/>
            <person name="Spencer D.F."/>
            <person name="Suzuki S."/>
            <person name="Worden A.Z."/>
            <person name="Zauner S."/>
            <person name="Barry K."/>
            <person name="Bell C."/>
            <person name="Bharti A.K."/>
            <person name="Crow J.A."/>
            <person name="Grimwood J."/>
            <person name="Kramer R."/>
            <person name="Lindquist E."/>
            <person name="Lucas S."/>
            <person name="Salamov A."/>
            <person name="McFadden G.I."/>
            <person name="Lane C.E."/>
            <person name="Keeling P.J."/>
            <person name="Gray M.W."/>
            <person name="Grigoriev I.V."/>
            <person name="Archibald J.M."/>
        </authorList>
    </citation>
    <scope>NUCLEOTIDE SEQUENCE</scope>
    <source>
        <strain evidence="7">CCMP2712</strain>
    </source>
</reference>
<dbReference type="PaxDb" id="55529-EKX54625"/>
<protein>
    <recommendedName>
        <fullName evidence="4">RRM domain-containing protein</fullName>
    </recommendedName>
</protein>
<dbReference type="InterPro" id="IPR035979">
    <property type="entry name" value="RBD_domain_sf"/>
</dbReference>
<reference evidence="6" key="3">
    <citation type="submission" date="2015-06" db="UniProtKB">
        <authorList>
            <consortium name="EnsemblProtists"/>
        </authorList>
    </citation>
    <scope>IDENTIFICATION</scope>
</reference>
<dbReference type="GeneID" id="17311298"/>
<proteinExistence type="inferred from homology"/>
<dbReference type="InterPro" id="IPR034772">
    <property type="entry name" value="CPSF6/7"/>
</dbReference>
<feature type="compositionally biased region" description="Polar residues" evidence="3">
    <location>
        <begin position="53"/>
        <end position="67"/>
    </location>
</feature>
<reference evidence="5 7" key="1">
    <citation type="journal article" date="2012" name="Nature">
        <title>Algal genomes reveal evolutionary mosaicism and the fate of nucleomorphs.</title>
        <authorList>
            <consortium name="DOE Joint Genome Institute"/>
            <person name="Curtis B.A."/>
            <person name="Tanifuji G."/>
            <person name="Burki F."/>
            <person name="Gruber A."/>
            <person name="Irimia M."/>
            <person name="Maruyama S."/>
            <person name="Arias M.C."/>
            <person name="Ball S.G."/>
            <person name="Gile G.H."/>
            <person name="Hirakawa Y."/>
            <person name="Hopkins J.F."/>
            <person name="Kuo A."/>
            <person name="Rensing S.A."/>
            <person name="Schmutz J."/>
            <person name="Symeonidi A."/>
            <person name="Elias M."/>
            <person name="Eveleigh R.J."/>
            <person name="Herman E.K."/>
            <person name="Klute M.J."/>
            <person name="Nakayama T."/>
            <person name="Obornik M."/>
            <person name="Reyes-Prieto A."/>
            <person name="Armbrust E.V."/>
            <person name="Aves S.J."/>
            <person name="Beiko R.G."/>
            <person name="Coutinho P."/>
            <person name="Dacks J.B."/>
            <person name="Durnford D.G."/>
            <person name="Fast N.M."/>
            <person name="Green B.R."/>
            <person name="Grisdale C.J."/>
            <person name="Hempel F."/>
            <person name="Henrissat B."/>
            <person name="Hoppner M.P."/>
            <person name="Ishida K."/>
            <person name="Kim E."/>
            <person name="Koreny L."/>
            <person name="Kroth P.G."/>
            <person name="Liu Y."/>
            <person name="Malik S.B."/>
            <person name="Maier U.G."/>
            <person name="McRose D."/>
            <person name="Mock T."/>
            <person name="Neilson J.A."/>
            <person name="Onodera N.T."/>
            <person name="Poole A.M."/>
            <person name="Pritham E.J."/>
            <person name="Richards T.A."/>
            <person name="Rocap G."/>
            <person name="Roy S.W."/>
            <person name="Sarai C."/>
            <person name="Schaack S."/>
            <person name="Shirato S."/>
            <person name="Slamovits C.H."/>
            <person name="Spencer D.F."/>
            <person name="Suzuki S."/>
            <person name="Worden A.Z."/>
            <person name="Zauner S."/>
            <person name="Barry K."/>
            <person name="Bell C."/>
            <person name="Bharti A.K."/>
            <person name="Crow J.A."/>
            <person name="Grimwood J."/>
            <person name="Kramer R."/>
            <person name="Lindquist E."/>
            <person name="Lucas S."/>
            <person name="Salamov A."/>
            <person name="McFadden G.I."/>
            <person name="Lane C.E."/>
            <person name="Keeling P.J."/>
            <person name="Gray M.W."/>
            <person name="Grigoriev I.V."/>
            <person name="Archibald J.M."/>
        </authorList>
    </citation>
    <scope>NUCLEOTIDE SEQUENCE</scope>
    <source>
        <strain evidence="5 7">CCMP2712</strain>
    </source>
</reference>
<evidence type="ECO:0000313" key="5">
    <source>
        <dbReference type="EMBL" id="EKX54625.1"/>
    </source>
</evidence>
<evidence type="ECO:0000313" key="6">
    <source>
        <dbReference type="EnsemblProtists" id="EKX54625"/>
    </source>
</evidence>
<evidence type="ECO:0000256" key="3">
    <source>
        <dbReference type="SAM" id="MobiDB-lite"/>
    </source>
</evidence>
<keyword evidence="2" id="KW-0694">RNA-binding</keyword>
<gene>
    <name evidence="5" type="ORF">GUITHDRAFT_63549</name>
</gene>
<keyword evidence="7" id="KW-1185">Reference proteome</keyword>
<accession>L1K2E4</accession>
<dbReference type="Proteomes" id="UP000011087">
    <property type="component" value="Unassembled WGS sequence"/>
</dbReference>
<dbReference type="InterPro" id="IPR000504">
    <property type="entry name" value="RRM_dom"/>
</dbReference>
<feature type="region of interest" description="Disordered" evidence="3">
    <location>
        <begin position="1"/>
        <end position="72"/>
    </location>
</feature>
<dbReference type="GO" id="GO:0006397">
    <property type="term" value="P:mRNA processing"/>
    <property type="evidence" value="ECO:0007669"/>
    <property type="project" value="UniProtKB-KW"/>
</dbReference>
<dbReference type="EMBL" id="JH992967">
    <property type="protein sequence ID" value="EKX54625.1"/>
    <property type="molecule type" value="Genomic_DNA"/>
</dbReference>
<name>L1K2E4_GUITC</name>
<dbReference type="HOGENOM" id="CLU_1954487_0_0_1"/>
<dbReference type="RefSeq" id="XP_005841605.1">
    <property type="nucleotide sequence ID" value="XM_005841548.1"/>
</dbReference>
<dbReference type="STRING" id="905079.L1K2E4"/>
<evidence type="ECO:0000259" key="4">
    <source>
        <dbReference type="PROSITE" id="PS50102"/>
    </source>
</evidence>
<dbReference type="Gene3D" id="3.30.70.330">
    <property type="match status" value="1"/>
</dbReference>
<dbReference type="PROSITE" id="PS50102">
    <property type="entry name" value="RRM"/>
    <property type="match status" value="1"/>
</dbReference>
<dbReference type="KEGG" id="gtt:GUITHDRAFT_63549"/>
<dbReference type="PANTHER" id="PTHR23204">
    <property type="entry name" value="CLEAVAGE AND POLYADENYLATION SPECIFIC FACTOR"/>
    <property type="match status" value="1"/>
</dbReference>
<dbReference type="GO" id="GO:0005634">
    <property type="term" value="C:nucleus"/>
    <property type="evidence" value="ECO:0007669"/>
    <property type="project" value="UniProtKB-SubCell"/>
</dbReference>
<evidence type="ECO:0000313" key="7">
    <source>
        <dbReference type="Proteomes" id="UP000011087"/>
    </source>
</evidence>
<comment type="similarity">
    <text evidence="1">Belongs to the RRM CPSF6/7 family.</text>
</comment>
<dbReference type="AlphaFoldDB" id="L1K2E4"/>
<sequence length="129" mass="14335">AQDEVEESFDLYGDLEEDNAEEKAGRDDESGFLPEDTDMSSIPVNTDVKDSKSPGQHTGSSAKNQLDSGPKGPCSVTVNKLNWWTSDAELETFFAECGKIRKIRFEEDKACGKSKGIAHIEFVDRFRLI</sequence>
<dbReference type="OrthoDB" id="439808at2759"/>
<feature type="non-terminal residue" evidence="5">
    <location>
        <position position="1"/>
    </location>
</feature>
<evidence type="ECO:0000256" key="1">
    <source>
        <dbReference type="ARBA" id="ARBA00006265"/>
    </source>
</evidence>
<dbReference type="GO" id="GO:0003723">
    <property type="term" value="F:RNA binding"/>
    <property type="evidence" value="ECO:0007669"/>
    <property type="project" value="UniProtKB-UniRule"/>
</dbReference>
<dbReference type="EnsemblProtists" id="EKX54625">
    <property type="protein sequence ID" value="EKX54625"/>
    <property type="gene ID" value="GUITHDRAFT_63549"/>
</dbReference>
<feature type="compositionally biased region" description="Acidic residues" evidence="3">
    <location>
        <begin position="1"/>
        <end position="20"/>
    </location>
</feature>
<evidence type="ECO:0000256" key="2">
    <source>
        <dbReference type="PROSITE-ProRule" id="PRU00176"/>
    </source>
</evidence>
<dbReference type="InterPro" id="IPR012677">
    <property type="entry name" value="Nucleotide-bd_a/b_plait_sf"/>
</dbReference>